<feature type="region of interest" description="Disordered" evidence="2">
    <location>
        <begin position="68"/>
        <end position="114"/>
    </location>
</feature>
<keyword evidence="1" id="KW-0175">Coiled coil</keyword>
<accession>A0AAV7UTW6</accession>
<evidence type="ECO:0000256" key="2">
    <source>
        <dbReference type="SAM" id="MobiDB-lite"/>
    </source>
</evidence>
<evidence type="ECO:0000256" key="1">
    <source>
        <dbReference type="SAM" id="Coils"/>
    </source>
</evidence>
<gene>
    <name evidence="3" type="ORF">NDU88_001388</name>
</gene>
<comment type="caution">
    <text evidence="3">The sequence shown here is derived from an EMBL/GenBank/DDBJ whole genome shotgun (WGS) entry which is preliminary data.</text>
</comment>
<organism evidence="3 4">
    <name type="scientific">Pleurodeles waltl</name>
    <name type="common">Iberian ribbed newt</name>
    <dbReference type="NCBI Taxonomy" id="8319"/>
    <lineage>
        <taxon>Eukaryota</taxon>
        <taxon>Metazoa</taxon>
        <taxon>Chordata</taxon>
        <taxon>Craniata</taxon>
        <taxon>Vertebrata</taxon>
        <taxon>Euteleostomi</taxon>
        <taxon>Amphibia</taxon>
        <taxon>Batrachia</taxon>
        <taxon>Caudata</taxon>
        <taxon>Salamandroidea</taxon>
        <taxon>Salamandridae</taxon>
        <taxon>Pleurodelinae</taxon>
        <taxon>Pleurodeles</taxon>
    </lineage>
</organism>
<evidence type="ECO:0000313" key="4">
    <source>
        <dbReference type="Proteomes" id="UP001066276"/>
    </source>
</evidence>
<dbReference type="AlphaFoldDB" id="A0AAV7UTW6"/>
<feature type="coiled-coil region" evidence="1">
    <location>
        <begin position="133"/>
        <end position="202"/>
    </location>
</feature>
<keyword evidence="4" id="KW-1185">Reference proteome</keyword>
<evidence type="ECO:0000313" key="3">
    <source>
        <dbReference type="EMBL" id="KAJ1192076.1"/>
    </source>
</evidence>
<sequence>MPTGGEAVPFVPPGGPQVWLEAAGPTVGCCDPPGGLWAAVGVGYSGPLVVRQDDGSHGVTDSLARCGRGMASQRHSKKEGSLKDLFNKTPAKRAVQSGAPEMEGGEAAGTGPSVGDGAPLMKAFIEQLFGSLHEDFATQKQEIAVDIKELKREVVNLGQRVDTLEETHDAQEEKLDCHRRELLPLQDKNQELQYQLEDLENRYGHSNILIKGI</sequence>
<proteinExistence type="predicted"/>
<protein>
    <submittedName>
        <fullName evidence="3">Uncharacterized protein</fullName>
    </submittedName>
</protein>
<name>A0AAV7UTW6_PLEWA</name>
<dbReference type="Proteomes" id="UP001066276">
    <property type="component" value="Chromosome 2_2"/>
</dbReference>
<reference evidence="3" key="1">
    <citation type="journal article" date="2022" name="bioRxiv">
        <title>Sequencing and chromosome-scale assembly of the giantPleurodeles waltlgenome.</title>
        <authorList>
            <person name="Brown T."/>
            <person name="Elewa A."/>
            <person name="Iarovenko S."/>
            <person name="Subramanian E."/>
            <person name="Araus A.J."/>
            <person name="Petzold A."/>
            <person name="Susuki M."/>
            <person name="Suzuki K.-i.T."/>
            <person name="Hayashi T."/>
            <person name="Toyoda A."/>
            <person name="Oliveira C."/>
            <person name="Osipova E."/>
            <person name="Leigh N.D."/>
            <person name="Simon A."/>
            <person name="Yun M.H."/>
        </authorList>
    </citation>
    <scope>NUCLEOTIDE SEQUENCE</scope>
    <source>
        <strain evidence="3">20211129_DDA</strain>
        <tissue evidence="3">Liver</tissue>
    </source>
</reference>
<dbReference type="EMBL" id="JANPWB010000004">
    <property type="protein sequence ID" value="KAJ1192076.1"/>
    <property type="molecule type" value="Genomic_DNA"/>
</dbReference>